<dbReference type="Proteomes" id="UP000306719">
    <property type="component" value="Unassembled WGS sequence"/>
</dbReference>
<evidence type="ECO:0000313" key="2">
    <source>
        <dbReference type="Proteomes" id="UP000306719"/>
    </source>
</evidence>
<name>A0A5S3WYB9_9GAMM</name>
<dbReference type="EMBL" id="PNCJ01000023">
    <property type="protein sequence ID" value="TMP35552.1"/>
    <property type="molecule type" value="Genomic_DNA"/>
</dbReference>
<sequence>MRLGKTTQGSAKSEKSLREPCKVRVIDYSLSIAAVFKVIFSVNGLSVQGYGRADIGKKPLKNTLYTGVKVIL</sequence>
<comment type="caution">
    <text evidence="1">The sequence shown here is derived from an EMBL/GenBank/DDBJ whole genome shotgun (WGS) entry which is preliminary data.</text>
</comment>
<gene>
    <name evidence="1" type="ORF">CWB98_16185</name>
</gene>
<proteinExistence type="predicted"/>
<protein>
    <submittedName>
        <fullName evidence="1">Uncharacterized protein</fullName>
    </submittedName>
</protein>
<evidence type="ECO:0000313" key="1">
    <source>
        <dbReference type="EMBL" id="TMP35552.1"/>
    </source>
</evidence>
<organism evidence="1 2">
    <name type="scientific">Pseudoalteromonas rubra</name>
    <dbReference type="NCBI Taxonomy" id="43658"/>
    <lineage>
        <taxon>Bacteria</taxon>
        <taxon>Pseudomonadati</taxon>
        <taxon>Pseudomonadota</taxon>
        <taxon>Gammaproteobacteria</taxon>
        <taxon>Alteromonadales</taxon>
        <taxon>Pseudoalteromonadaceae</taxon>
        <taxon>Pseudoalteromonas</taxon>
    </lineage>
</organism>
<dbReference type="AlphaFoldDB" id="A0A5S3WYB9"/>
<reference evidence="1 2" key="1">
    <citation type="submission" date="2018-01" db="EMBL/GenBank/DDBJ databases">
        <authorList>
            <person name="Paulsen S."/>
            <person name="Gram L.K."/>
        </authorList>
    </citation>
    <scope>NUCLEOTIDE SEQUENCE [LARGE SCALE GENOMIC DNA]</scope>
    <source>
        <strain evidence="1 2">S2599</strain>
    </source>
</reference>
<accession>A0A5S3WYB9</accession>
<reference evidence="2" key="2">
    <citation type="submission" date="2019-06" db="EMBL/GenBank/DDBJ databases">
        <title>Co-occurence of chitin degradation, pigmentation and bioactivity in marine Pseudoalteromonas.</title>
        <authorList>
            <person name="Sonnenschein E.C."/>
            <person name="Bech P.K."/>
        </authorList>
    </citation>
    <scope>NUCLEOTIDE SEQUENCE [LARGE SCALE GENOMIC DNA]</scope>
    <source>
        <strain evidence="2">S2599</strain>
    </source>
</reference>